<organism evidence="3 4">
    <name type="scientific">Mucilaginibacter segetis</name>
    <dbReference type="NCBI Taxonomy" id="2793071"/>
    <lineage>
        <taxon>Bacteria</taxon>
        <taxon>Pseudomonadati</taxon>
        <taxon>Bacteroidota</taxon>
        <taxon>Sphingobacteriia</taxon>
        <taxon>Sphingobacteriales</taxon>
        <taxon>Sphingobacteriaceae</taxon>
        <taxon>Mucilaginibacter</taxon>
    </lineage>
</organism>
<reference evidence="3" key="1">
    <citation type="submission" date="2020-12" db="EMBL/GenBank/DDBJ databases">
        <title>Bacterial novel species Mucilaginibacter sp. SD-g isolated from soil.</title>
        <authorList>
            <person name="Jung H.-Y."/>
        </authorList>
    </citation>
    <scope>NUCLEOTIDE SEQUENCE</scope>
    <source>
        <strain evidence="3">SD-g</strain>
    </source>
</reference>
<dbReference type="AlphaFoldDB" id="A0A934PVF5"/>
<dbReference type="InterPro" id="IPR029058">
    <property type="entry name" value="AB_hydrolase_fold"/>
</dbReference>
<gene>
    <name evidence="3" type="ORF">I5M19_10410</name>
</gene>
<keyword evidence="4" id="KW-1185">Reference proteome</keyword>
<name>A0A934PVF5_9SPHI</name>
<feature type="domain" description="BD-FAE-like" evidence="2">
    <location>
        <begin position="65"/>
        <end position="260"/>
    </location>
</feature>
<dbReference type="Gene3D" id="3.40.50.1820">
    <property type="entry name" value="alpha/beta hydrolase"/>
    <property type="match status" value="1"/>
</dbReference>
<dbReference type="InterPro" id="IPR050300">
    <property type="entry name" value="GDXG_lipolytic_enzyme"/>
</dbReference>
<dbReference type="InterPro" id="IPR049492">
    <property type="entry name" value="BD-FAE-like_dom"/>
</dbReference>
<dbReference type="PANTHER" id="PTHR48081:SF6">
    <property type="entry name" value="PEPTIDASE S9 PROLYL OLIGOPEPTIDASE CATALYTIC DOMAIN-CONTAINING PROTEIN"/>
    <property type="match status" value="1"/>
</dbReference>
<dbReference type="GO" id="GO:0016787">
    <property type="term" value="F:hydrolase activity"/>
    <property type="evidence" value="ECO:0007669"/>
    <property type="project" value="UniProtKB-KW"/>
</dbReference>
<dbReference type="EMBL" id="JAEHFW010000002">
    <property type="protein sequence ID" value="MBK0379723.1"/>
    <property type="molecule type" value="Genomic_DNA"/>
</dbReference>
<evidence type="ECO:0000313" key="3">
    <source>
        <dbReference type="EMBL" id="MBK0379723.1"/>
    </source>
</evidence>
<sequence>MKYLFIKTSFLFILLIFGTLTLEAQTVVPLYDGKIPGAKPTPPSYRERLNKWGAAEKVSVPTLTCYLPAGGDANTAILVIPGGAYVNVALAVEGDPIARALANMGIAAFVLKYRLPSDSIMTDKTTGPLQDAEMAMQLIRKNASQWHINPNRVGVLGFSAGGHLASTLGTHFNNPVVKDMDRISVRPDFMALIYPVISFGQYAHAGSRECLIGKKPVTGLIDLFSNEKQVSAQTPPTFLVHAGDDSTVPVENTLLFYKALLQHKIPAEMHIYPKGGHGFGLKNPNIDWLDRLKDWLIYNGWL</sequence>
<dbReference type="PANTHER" id="PTHR48081">
    <property type="entry name" value="AB HYDROLASE SUPERFAMILY PROTEIN C4A8.06C"/>
    <property type="match status" value="1"/>
</dbReference>
<dbReference type="RefSeq" id="WP_200066269.1">
    <property type="nucleotide sequence ID" value="NZ_JAEHFW010000002.1"/>
</dbReference>
<proteinExistence type="predicted"/>
<comment type="caution">
    <text evidence="3">The sequence shown here is derived from an EMBL/GenBank/DDBJ whole genome shotgun (WGS) entry which is preliminary data.</text>
</comment>
<protein>
    <submittedName>
        <fullName evidence="3">Alpha/beta hydrolase</fullName>
    </submittedName>
</protein>
<evidence type="ECO:0000256" key="1">
    <source>
        <dbReference type="ARBA" id="ARBA00022801"/>
    </source>
</evidence>
<evidence type="ECO:0000259" key="2">
    <source>
        <dbReference type="Pfam" id="PF20434"/>
    </source>
</evidence>
<dbReference type="Pfam" id="PF20434">
    <property type="entry name" value="BD-FAE"/>
    <property type="match status" value="1"/>
</dbReference>
<dbReference type="SUPFAM" id="SSF53474">
    <property type="entry name" value="alpha/beta-Hydrolases"/>
    <property type="match status" value="1"/>
</dbReference>
<keyword evidence="1 3" id="KW-0378">Hydrolase</keyword>
<dbReference type="Proteomes" id="UP000613193">
    <property type="component" value="Unassembled WGS sequence"/>
</dbReference>
<accession>A0A934PVF5</accession>
<evidence type="ECO:0000313" key="4">
    <source>
        <dbReference type="Proteomes" id="UP000613193"/>
    </source>
</evidence>